<keyword evidence="2" id="KW-1185">Reference proteome</keyword>
<comment type="caution">
    <text evidence="1">The sequence shown here is derived from an EMBL/GenBank/DDBJ whole genome shotgun (WGS) entry which is preliminary data.</text>
</comment>
<organism evidence="1 2">
    <name type="scientific">Eruca vesicaria subsp. sativa</name>
    <name type="common">Garden rocket</name>
    <name type="synonym">Eruca sativa</name>
    <dbReference type="NCBI Taxonomy" id="29727"/>
    <lineage>
        <taxon>Eukaryota</taxon>
        <taxon>Viridiplantae</taxon>
        <taxon>Streptophyta</taxon>
        <taxon>Embryophyta</taxon>
        <taxon>Tracheophyta</taxon>
        <taxon>Spermatophyta</taxon>
        <taxon>Magnoliopsida</taxon>
        <taxon>eudicotyledons</taxon>
        <taxon>Gunneridae</taxon>
        <taxon>Pentapetalae</taxon>
        <taxon>rosids</taxon>
        <taxon>malvids</taxon>
        <taxon>Brassicales</taxon>
        <taxon>Brassicaceae</taxon>
        <taxon>Brassiceae</taxon>
        <taxon>Eruca</taxon>
    </lineage>
</organism>
<accession>A0ABC8JBG6</accession>
<feature type="non-terminal residue" evidence="1">
    <location>
        <position position="152"/>
    </location>
</feature>
<protein>
    <submittedName>
        <fullName evidence="1">Uncharacterized protein</fullName>
    </submittedName>
</protein>
<reference evidence="1 2" key="1">
    <citation type="submission" date="2022-03" db="EMBL/GenBank/DDBJ databases">
        <authorList>
            <person name="Macdonald S."/>
            <person name="Ahmed S."/>
            <person name="Newling K."/>
        </authorList>
    </citation>
    <scope>NUCLEOTIDE SEQUENCE [LARGE SCALE GENOMIC DNA]</scope>
</reference>
<evidence type="ECO:0000313" key="1">
    <source>
        <dbReference type="EMBL" id="CAH8320480.1"/>
    </source>
</evidence>
<gene>
    <name evidence="1" type="ORF">ERUC_LOCUS9031</name>
</gene>
<dbReference type="Proteomes" id="UP001642260">
    <property type="component" value="Unassembled WGS sequence"/>
</dbReference>
<name>A0ABC8JBG6_ERUVS</name>
<dbReference type="EMBL" id="CAKOAT010093266">
    <property type="protein sequence ID" value="CAH8320480.1"/>
    <property type="molecule type" value="Genomic_DNA"/>
</dbReference>
<proteinExistence type="predicted"/>
<evidence type="ECO:0000313" key="2">
    <source>
        <dbReference type="Proteomes" id="UP001642260"/>
    </source>
</evidence>
<dbReference type="AlphaFoldDB" id="A0ABC8JBG6"/>
<sequence>MAPLIDQGPCINLHVRKTNLHTNYHAVKPYQPLTLSAHYLKLNDLIGYFRKSGPWRPVYDVLSKLWCGQGLDTWVFDTKENPYQRFYRCKIVLQKKTEPDLFKWIDEAILDEVRIVDAKHLDLLHDLQALSKNFNVHLESQRSWIVARDGDM</sequence>